<dbReference type="Pfam" id="PF02872">
    <property type="entry name" value="5_nucleotid_C"/>
    <property type="match status" value="1"/>
</dbReference>
<evidence type="ECO:0000256" key="2">
    <source>
        <dbReference type="ARBA" id="ARBA00022729"/>
    </source>
</evidence>
<dbReference type="GO" id="GO:0008253">
    <property type="term" value="F:5'-nucleotidase activity"/>
    <property type="evidence" value="ECO:0007669"/>
    <property type="project" value="InterPro"/>
</dbReference>
<dbReference type="GO" id="GO:0008768">
    <property type="term" value="F:UDP-sugar diphosphatase activity"/>
    <property type="evidence" value="ECO:0007669"/>
    <property type="project" value="TreeGrafter"/>
</dbReference>
<dbReference type="GO" id="GO:0000166">
    <property type="term" value="F:nucleotide binding"/>
    <property type="evidence" value="ECO:0007669"/>
    <property type="project" value="UniProtKB-KW"/>
</dbReference>
<dbReference type="OrthoDB" id="5469761at2"/>
<keyword evidence="2" id="KW-0732">Signal</keyword>
<dbReference type="AlphaFoldDB" id="A0A3S2ZD60"/>
<keyword evidence="7" id="KW-1185">Reference proteome</keyword>
<dbReference type="PRINTS" id="PR01607">
    <property type="entry name" value="APYRASEFAMLY"/>
</dbReference>
<dbReference type="InterPro" id="IPR006179">
    <property type="entry name" value="5_nucleotidase/apyrase"/>
</dbReference>
<reference evidence="7" key="1">
    <citation type="submission" date="2019-01" db="EMBL/GenBank/DDBJ databases">
        <title>Gri0909 isolated from a small marine red alga.</title>
        <authorList>
            <person name="Kim J."/>
            <person name="Jeong S.E."/>
            <person name="Jeon C.O."/>
        </authorList>
    </citation>
    <scope>NUCLEOTIDE SEQUENCE [LARGE SCALE GENOMIC DNA]</scope>
    <source>
        <strain evidence="7">Gri0909</strain>
    </source>
</reference>
<dbReference type="Gene3D" id="3.60.21.10">
    <property type="match status" value="1"/>
</dbReference>
<dbReference type="SUPFAM" id="SSF55816">
    <property type="entry name" value="5'-nucleotidase (syn. UDP-sugar hydrolase), C-terminal domain"/>
    <property type="match status" value="1"/>
</dbReference>
<dbReference type="SUPFAM" id="SSF56300">
    <property type="entry name" value="Metallo-dependent phosphatases"/>
    <property type="match status" value="1"/>
</dbReference>
<dbReference type="InterPro" id="IPR036907">
    <property type="entry name" value="5'-Nucleotdase_C_sf"/>
</dbReference>
<dbReference type="InterPro" id="IPR029052">
    <property type="entry name" value="Metallo-depent_PP-like"/>
</dbReference>
<protein>
    <submittedName>
        <fullName evidence="6">NAD nucleotidase</fullName>
    </submittedName>
</protein>
<feature type="domain" description="5'-Nucleotidase C-terminal" evidence="5">
    <location>
        <begin position="395"/>
        <end position="541"/>
    </location>
</feature>
<dbReference type="PROSITE" id="PS00785">
    <property type="entry name" value="5_NUCLEOTIDASE_1"/>
    <property type="match status" value="1"/>
</dbReference>
<keyword evidence="3" id="KW-0547">Nucleotide-binding</keyword>
<dbReference type="InterPro" id="IPR004843">
    <property type="entry name" value="Calcineurin-like_PHP"/>
</dbReference>
<evidence type="ECO:0000256" key="3">
    <source>
        <dbReference type="RuleBase" id="RU362119"/>
    </source>
</evidence>
<dbReference type="GO" id="GO:0009166">
    <property type="term" value="P:nucleotide catabolic process"/>
    <property type="evidence" value="ECO:0007669"/>
    <property type="project" value="InterPro"/>
</dbReference>
<evidence type="ECO:0000313" key="7">
    <source>
        <dbReference type="Proteomes" id="UP000287447"/>
    </source>
</evidence>
<dbReference type="Gene3D" id="3.90.780.10">
    <property type="entry name" value="5'-Nucleotidase, C-terminal domain"/>
    <property type="match status" value="1"/>
</dbReference>
<dbReference type="PANTHER" id="PTHR11575:SF24">
    <property type="entry name" value="5'-NUCLEOTIDASE"/>
    <property type="match status" value="1"/>
</dbReference>
<dbReference type="GO" id="GO:0030288">
    <property type="term" value="C:outer membrane-bounded periplasmic space"/>
    <property type="evidence" value="ECO:0007669"/>
    <property type="project" value="TreeGrafter"/>
</dbReference>
<dbReference type="EMBL" id="SADE01000001">
    <property type="protein sequence ID" value="RVU39797.1"/>
    <property type="molecule type" value="Genomic_DNA"/>
</dbReference>
<dbReference type="InterPro" id="IPR006420">
    <property type="entry name" value="NadN"/>
</dbReference>
<dbReference type="PANTHER" id="PTHR11575">
    <property type="entry name" value="5'-NUCLEOTIDASE-RELATED"/>
    <property type="match status" value="1"/>
</dbReference>
<dbReference type="InterPro" id="IPR006146">
    <property type="entry name" value="5'-Nucleotdase_CS"/>
</dbReference>
<dbReference type="Pfam" id="PF00149">
    <property type="entry name" value="Metallophos"/>
    <property type="match status" value="1"/>
</dbReference>
<organism evidence="6 7">
    <name type="scientific">Hwanghaeella grinnelliae</name>
    <dbReference type="NCBI Taxonomy" id="2500179"/>
    <lineage>
        <taxon>Bacteria</taxon>
        <taxon>Pseudomonadati</taxon>
        <taxon>Pseudomonadota</taxon>
        <taxon>Alphaproteobacteria</taxon>
        <taxon>Rhodospirillales</taxon>
        <taxon>Rhodospirillaceae</taxon>
        <taxon>Hwanghaeella</taxon>
    </lineage>
</organism>
<dbReference type="Proteomes" id="UP000287447">
    <property type="component" value="Unassembled WGS sequence"/>
</dbReference>
<gene>
    <name evidence="6" type="primary">nadN</name>
    <name evidence="6" type="ORF">EOI86_07530</name>
</gene>
<evidence type="ECO:0000259" key="4">
    <source>
        <dbReference type="Pfam" id="PF00149"/>
    </source>
</evidence>
<evidence type="ECO:0000256" key="1">
    <source>
        <dbReference type="ARBA" id="ARBA00006654"/>
    </source>
</evidence>
<dbReference type="GO" id="GO:0046872">
    <property type="term" value="F:metal ion binding"/>
    <property type="evidence" value="ECO:0007669"/>
    <property type="project" value="InterPro"/>
</dbReference>
<comment type="caution">
    <text evidence="6">The sequence shown here is derived from an EMBL/GenBank/DDBJ whole genome shotgun (WGS) entry which is preliminary data.</text>
</comment>
<accession>A0A3S2ZD60</accession>
<evidence type="ECO:0000313" key="6">
    <source>
        <dbReference type="EMBL" id="RVU39797.1"/>
    </source>
</evidence>
<name>A0A3S2ZD60_9PROT</name>
<feature type="domain" description="Calcineurin-like phosphoesterase" evidence="4">
    <location>
        <begin position="12"/>
        <end position="240"/>
    </location>
</feature>
<proteinExistence type="inferred from homology"/>
<dbReference type="PROSITE" id="PS00786">
    <property type="entry name" value="5_NUCLEOTIDASE_2"/>
    <property type="match status" value="1"/>
</dbReference>
<evidence type="ECO:0000259" key="5">
    <source>
        <dbReference type="Pfam" id="PF02872"/>
    </source>
</evidence>
<comment type="similarity">
    <text evidence="1 3">Belongs to the 5'-nucleotidase family.</text>
</comment>
<keyword evidence="3" id="KW-0378">Hydrolase</keyword>
<dbReference type="NCBIfam" id="TIGR01530">
    <property type="entry name" value="nadN"/>
    <property type="match status" value="1"/>
</dbReference>
<dbReference type="InterPro" id="IPR008334">
    <property type="entry name" value="5'-Nucleotdase_C"/>
</dbReference>
<sequence length="585" mass="62375">MTAPLSVKAADLTILHINDHHSHLAADGSIDLILAGERTRVSGGGFPMLANQFKTLSESRENVLKLHAGDAMMGDLFFTLFKGEADAALMNSICFDAFALGNHEFDLGDAGLKNFIDFLRKGDCGTPVLGANVVPEVGGSPLAPNNPDDYILPYVIKQVGGAKVGIIGIDIASKTKNSSSPDPTTQFLDEAETAQKYIDELTAAGVERIVLLTHFGYGNDIALAQKLRGVDVIVGGDSHTLLGEDFDDIGLNARGPYPTVISGDGGNMVCVAHAWEYARILGELAVDFNADGTVAACSGKPHLQLADSFKRKNADGERVELNGSDRDAVLAAVADHPYLTLGKEDAATKAVFERFAKTVDARKGEIIGETSDDLCLERIPGQGRSKVCSKSDTAGHGSDITMLVAYAFREMSKTGDIAIQNGGGVRIDIPAGPISIGTAYELLPFSNTLVELTMTGAEIHAVLEDALDYALLPDGSTGAYPYAAGLRWNVDLSAGKGSRFTDVEFKGPSDRTWAPLDPSRSYKVITNDYIGAGRDGYATFKTVTEDGRSLNTYLDYAQSFVDFVKQRGTVGKLPVEDYSTQSIEK</sequence>